<keyword evidence="3" id="KW-1185">Reference proteome</keyword>
<dbReference type="PANTHER" id="PTHR31236">
    <property type="entry name" value="BURP DOMAIN PROTEIN USPL1-LIKE"/>
    <property type="match status" value="1"/>
</dbReference>
<feature type="domain" description="BURP" evidence="1">
    <location>
        <begin position="141"/>
        <end position="355"/>
    </location>
</feature>
<dbReference type="AlphaFoldDB" id="A0A5J9VV99"/>
<sequence length="359" mass="38658">MIDRIHVPDTETYIILHRQRELQSLVSPNSFVLYPRLNTQHAAVYGTSNMHPLALLPVLVAAVVRGHPAGAGTPAARFWEETLPGTPMPDVITDLVQKGIDHSPLVEHYQINLPNKDPKWTLRYGDPGSFADKAEVPPGLFFNKAQVRVGGSMNVSFPPELVPAILPRDVAGKVPFSNLTDVLSVFNMAPSSTAAAMVNDTLSRCQAPNPAGEQKTCTTSLEATLQTAVRMLGAGSRTVWAVTSKIPAGGGLPLHPYVIEAVRTLDGDRHVGCHIVPFPYAVYQCHSTGQPSAAYMVSLRGLREHGPGIAMAAICHLNTSSWNPAYPAFQILHTKPGGAPVCHFMRYANLLFGVKAGKA</sequence>
<dbReference type="EMBL" id="RWGY01000007">
    <property type="protein sequence ID" value="TVU40149.1"/>
    <property type="molecule type" value="Genomic_DNA"/>
</dbReference>
<comment type="caution">
    <text evidence="2">The sequence shown here is derived from an EMBL/GenBank/DDBJ whole genome shotgun (WGS) entry which is preliminary data.</text>
</comment>
<dbReference type="InterPro" id="IPR004873">
    <property type="entry name" value="BURP_dom"/>
</dbReference>
<evidence type="ECO:0000313" key="3">
    <source>
        <dbReference type="Proteomes" id="UP000324897"/>
    </source>
</evidence>
<protein>
    <recommendedName>
        <fullName evidence="1">BURP domain-containing protein</fullName>
    </recommendedName>
</protein>
<dbReference type="PANTHER" id="PTHR31236:SF24">
    <property type="entry name" value="BURP DOMAIN PROTEIN RD22"/>
    <property type="match status" value="1"/>
</dbReference>
<feature type="non-terminal residue" evidence="2">
    <location>
        <position position="1"/>
    </location>
</feature>
<dbReference type="Proteomes" id="UP000324897">
    <property type="component" value="Chromosome 4"/>
</dbReference>
<reference evidence="2 3" key="1">
    <citation type="journal article" date="2019" name="Sci. Rep.">
        <title>A high-quality genome of Eragrostis curvula grass provides insights into Poaceae evolution and supports new strategies to enhance forage quality.</title>
        <authorList>
            <person name="Carballo J."/>
            <person name="Santos B.A.C.M."/>
            <person name="Zappacosta D."/>
            <person name="Garbus I."/>
            <person name="Selva J.P."/>
            <person name="Gallo C.A."/>
            <person name="Diaz A."/>
            <person name="Albertini E."/>
            <person name="Caccamo M."/>
            <person name="Echenique V."/>
        </authorList>
    </citation>
    <scope>NUCLEOTIDE SEQUENCE [LARGE SCALE GENOMIC DNA]</scope>
    <source>
        <strain evidence="3">cv. Victoria</strain>
        <tissue evidence="2">Leaf</tissue>
    </source>
</reference>
<gene>
    <name evidence="2" type="ORF">EJB05_13599</name>
</gene>
<dbReference type="PROSITE" id="PS51277">
    <property type="entry name" value="BURP"/>
    <property type="match status" value="1"/>
</dbReference>
<accession>A0A5J9VV99</accession>
<name>A0A5J9VV99_9POAL</name>
<evidence type="ECO:0000259" key="1">
    <source>
        <dbReference type="PROSITE" id="PS51277"/>
    </source>
</evidence>
<dbReference type="InterPro" id="IPR044816">
    <property type="entry name" value="BURP"/>
</dbReference>
<evidence type="ECO:0000313" key="2">
    <source>
        <dbReference type="EMBL" id="TVU40149.1"/>
    </source>
</evidence>
<proteinExistence type="predicted"/>
<dbReference type="Gramene" id="TVU40149">
    <property type="protein sequence ID" value="TVU40149"/>
    <property type="gene ID" value="EJB05_13599"/>
</dbReference>
<dbReference type="SMART" id="SM01045">
    <property type="entry name" value="BURP"/>
    <property type="match status" value="1"/>
</dbReference>
<dbReference type="Pfam" id="PF03181">
    <property type="entry name" value="BURP"/>
    <property type="match status" value="1"/>
</dbReference>
<organism evidence="2 3">
    <name type="scientific">Eragrostis curvula</name>
    <name type="common">weeping love grass</name>
    <dbReference type="NCBI Taxonomy" id="38414"/>
    <lineage>
        <taxon>Eukaryota</taxon>
        <taxon>Viridiplantae</taxon>
        <taxon>Streptophyta</taxon>
        <taxon>Embryophyta</taxon>
        <taxon>Tracheophyta</taxon>
        <taxon>Spermatophyta</taxon>
        <taxon>Magnoliopsida</taxon>
        <taxon>Liliopsida</taxon>
        <taxon>Poales</taxon>
        <taxon>Poaceae</taxon>
        <taxon>PACMAD clade</taxon>
        <taxon>Chloridoideae</taxon>
        <taxon>Eragrostideae</taxon>
        <taxon>Eragrostidinae</taxon>
        <taxon>Eragrostis</taxon>
    </lineage>
</organism>